<dbReference type="Proteomes" id="UP000032076">
    <property type="component" value="Unassembled WGS sequence"/>
</dbReference>
<comment type="caution">
    <text evidence="1">The sequence shown here is derived from an EMBL/GenBank/DDBJ whole genome shotgun (WGS) entry which is preliminary data.</text>
</comment>
<name>A0A0D0FE74_9BACI</name>
<gene>
    <name evidence="1" type="ORF">B4167_0841</name>
</gene>
<proteinExistence type="predicted"/>
<reference evidence="1 2" key="1">
    <citation type="submission" date="2015-01" db="EMBL/GenBank/DDBJ databases">
        <title>Draft Genome Sequences of Four Bacillus thermoamylovorans Strains, Isolated From Food Products.</title>
        <authorList>
            <person name="Krawcyk A.O."/>
            <person name="Berendsen E.M."/>
            <person name="Eijlander R.T."/>
            <person name="de Jong A."/>
            <person name="Wells-Bennik M."/>
            <person name="Kuipers O.P."/>
        </authorList>
    </citation>
    <scope>NUCLEOTIDE SEQUENCE [LARGE SCALE GENOMIC DNA]</scope>
    <source>
        <strain evidence="1 2">B4167</strain>
    </source>
</reference>
<dbReference type="AlphaFoldDB" id="A0A0D0FE74"/>
<sequence>MTFEGGSPKVRKEAGLPDLDEVIPDRNIKALGITHCSLGMQKK</sequence>
<evidence type="ECO:0000313" key="1">
    <source>
        <dbReference type="EMBL" id="KIO70149.1"/>
    </source>
</evidence>
<dbReference type="EMBL" id="JXLU01000147">
    <property type="protein sequence ID" value="KIO70149.1"/>
    <property type="molecule type" value="Genomic_DNA"/>
</dbReference>
<protein>
    <submittedName>
        <fullName evidence="1">Uncharacterized protein</fullName>
    </submittedName>
</protein>
<organism evidence="1 2">
    <name type="scientific">Caldibacillus thermoamylovorans</name>
    <dbReference type="NCBI Taxonomy" id="35841"/>
    <lineage>
        <taxon>Bacteria</taxon>
        <taxon>Bacillati</taxon>
        <taxon>Bacillota</taxon>
        <taxon>Bacilli</taxon>
        <taxon>Bacillales</taxon>
        <taxon>Bacillaceae</taxon>
        <taxon>Caldibacillus</taxon>
    </lineage>
</organism>
<accession>A0A0D0FE74</accession>
<evidence type="ECO:0000313" key="2">
    <source>
        <dbReference type="Proteomes" id="UP000032076"/>
    </source>
</evidence>